<dbReference type="EMBL" id="DAKRPA010000144">
    <property type="protein sequence ID" value="DAZ97179.1"/>
    <property type="molecule type" value="Genomic_DNA"/>
</dbReference>
<sequence length="21" mass="2386">MERLESVNLKLQSSCNPVQLP</sequence>
<comment type="caution">
    <text evidence="2">The sequence shown here is derived from an EMBL/GenBank/DDBJ whole genome shotgun (WGS) entry which is preliminary data.</text>
</comment>
<evidence type="ECO:0000313" key="2">
    <source>
        <dbReference type="EMBL" id="DAZ97179.1"/>
    </source>
</evidence>
<accession>A0AAV2YUX8</accession>
<evidence type="ECO:0000313" key="3">
    <source>
        <dbReference type="Proteomes" id="UP001146120"/>
    </source>
</evidence>
<reference evidence="2" key="2">
    <citation type="journal article" date="2023" name="Microbiol Resour">
        <title>Decontamination and Annotation of the Draft Genome Sequence of the Oomycete Lagenidium giganteum ARSEF 373.</title>
        <authorList>
            <person name="Morgan W.R."/>
            <person name="Tartar A."/>
        </authorList>
    </citation>
    <scope>NUCLEOTIDE SEQUENCE</scope>
    <source>
        <strain evidence="2">ARSEF 373</strain>
    </source>
</reference>
<organism evidence="2 3">
    <name type="scientific">Lagenidium giganteum</name>
    <dbReference type="NCBI Taxonomy" id="4803"/>
    <lineage>
        <taxon>Eukaryota</taxon>
        <taxon>Sar</taxon>
        <taxon>Stramenopiles</taxon>
        <taxon>Oomycota</taxon>
        <taxon>Peronosporomycetes</taxon>
        <taxon>Pythiales</taxon>
        <taxon>Pythiaceae</taxon>
    </lineage>
</organism>
<feature type="compositionally biased region" description="Polar residues" evidence="1">
    <location>
        <begin position="9"/>
        <end position="21"/>
    </location>
</feature>
<protein>
    <submittedName>
        <fullName evidence="2">Uncharacterized protein</fullName>
    </submittedName>
</protein>
<dbReference type="AlphaFoldDB" id="A0AAV2YUX8"/>
<dbReference type="Proteomes" id="UP001146120">
    <property type="component" value="Unassembled WGS sequence"/>
</dbReference>
<name>A0AAV2YUX8_9STRA</name>
<proteinExistence type="predicted"/>
<evidence type="ECO:0000256" key="1">
    <source>
        <dbReference type="SAM" id="MobiDB-lite"/>
    </source>
</evidence>
<keyword evidence="3" id="KW-1185">Reference proteome</keyword>
<reference evidence="2" key="1">
    <citation type="submission" date="2022-11" db="EMBL/GenBank/DDBJ databases">
        <authorList>
            <person name="Morgan W.R."/>
            <person name="Tartar A."/>
        </authorList>
    </citation>
    <scope>NUCLEOTIDE SEQUENCE</scope>
    <source>
        <strain evidence="2">ARSEF 373</strain>
    </source>
</reference>
<gene>
    <name evidence="2" type="ORF">N0F65_004029</name>
</gene>
<feature type="region of interest" description="Disordered" evidence="1">
    <location>
        <begin position="1"/>
        <end position="21"/>
    </location>
</feature>